<keyword evidence="2" id="KW-1185">Reference proteome</keyword>
<evidence type="ECO:0000313" key="1">
    <source>
        <dbReference type="EMBL" id="MDT0576914.1"/>
    </source>
</evidence>
<protein>
    <submittedName>
        <fullName evidence="1">Cell division protein ZapA</fullName>
    </submittedName>
</protein>
<dbReference type="SUPFAM" id="SSF102829">
    <property type="entry name" value="Cell division protein ZapA-like"/>
    <property type="match status" value="1"/>
</dbReference>
<dbReference type="Gene3D" id="3.30.160.880">
    <property type="entry name" value="Cell division protein ZapA protomer, N-terminal domain"/>
    <property type="match status" value="1"/>
</dbReference>
<sequence>MKNVMLSIGGRRFQVSCTPGEEHHIAALAAKIDASARAAKAVDQSETRMLLFAALVLADERHDLAERLAATQQSLQSAMERDAMLATSIDAVTQRIENIVTRLEGEADHA</sequence>
<organism evidence="1 2">
    <name type="scientific">Croceicoccus esteveae</name>
    <dbReference type="NCBI Taxonomy" id="3075597"/>
    <lineage>
        <taxon>Bacteria</taxon>
        <taxon>Pseudomonadati</taxon>
        <taxon>Pseudomonadota</taxon>
        <taxon>Alphaproteobacteria</taxon>
        <taxon>Sphingomonadales</taxon>
        <taxon>Erythrobacteraceae</taxon>
        <taxon>Croceicoccus</taxon>
    </lineage>
</organism>
<dbReference type="Proteomes" id="UP001259803">
    <property type="component" value="Unassembled WGS sequence"/>
</dbReference>
<dbReference type="InterPro" id="IPR036192">
    <property type="entry name" value="Cell_div_ZapA-like_sf"/>
</dbReference>
<dbReference type="GO" id="GO:0051301">
    <property type="term" value="P:cell division"/>
    <property type="evidence" value="ECO:0007669"/>
    <property type="project" value="UniProtKB-KW"/>
</dbReference>
<name>A0ABU2ZMV6_9SPHN</name>
<dbReference type="EMBL" id="JAVRHS010000013">
    <property type="protein sequence ID" value="MDT0576914.1"/>
    <property type="molecule type" value="Genomic_DNA"/>
</dbReference>
<proteinExistence type="predicted"/>
<keyword evidence="1" id="KW-0131">Cell cycle</keyword>
<accession>A0ABU2ZMV6</accession>
<reference evidence="1 2" key="1">
    <citation type="submission" date="2023-09" db="EMBL/GenBank/DDBJ databases">
        <authorList>
            <person name="Rey-Velasco X."/>
        </authorList>
    </citation>
    <scope>NUCLEOTIDE SEQUENCE [LARGE SCALE GENOMIC DNA]</scope>
    <source>
        <strain evidence="1 2">F390</strain>
    </source>
</reference>
<dbReference type="Pfam" id="PF05164">
    <property type="entry name" value="ZapA"/>
    <property type="match status" value="1"/>
</dbReference>
<keyword evidence="1" id="KW-0132">Cell division</keyword>
<dbReference type="RefSeq" id="WP_311341490.1">
    <property type="nucleotide sequence ID" value="NZ_JAVRHS010000013.1"/>
</dbReference>
<comment type="caution">
    <text evidence="1">The sequence shown here is derived from an EMBL/GenBank/DDBJ whole genome shotgun (WGS) entry which is preliminary data.</text>
</comment>
<gene>
    <name evidence="1" type="ORF">RM533_12110</name>
</gene>
<dbReference type="InterPro" id="IPR007838">
    <property type="entry name" value="Cell_div_ZapA-like"/>
</dbReference>
<dbReference type="InterPro" id="IPR042233">
    <property type="entry name" value="Cell_div_ZapA_N"/>
</dbReference>
<evidence type="ECO:0000313" key="2">
    <source>
        <dbReference type="Proteomes" id="UP001259803"/>
    </source>
</evidence>